<dbReference type="GO" id="GO:0016787">
    <property type="term" value="F:hydrolase activity"/>
    <property type="evidence" value="ECO:0007669"/>
    <property type="project" value="UniProtKB-KW"/>
</dbReference>
<dbReference type="Gene3D" id="2.120.10.10">
    <property type="match status" value="1"/>
</dbReference>
<dbReference type="OrthoDB" id="2130735at2759"/>
<name>A0A6A6CE10_ZASCE</name>
<dbReference type="PANTHER" id="PTHR38792">
    <property type="entry name" value="BNR/ASP-BOX REPEAT DOMAIN PROTEIN (AFU_ORTHOLOGUE AFUA_7G06430)-RELATED"/>
    <property type="match status" value="1"/>
</dbReference>
<evidence type="ECO:0000313" key="1">
    <source>
        <dbReference type="EMBL" id="KAF2164408.1"/>
    </source>
</evidence>
<dbReference type="CDD" id="cd15482">
    <property type="entry name" value="Sialidase_non-viral"/>
    <property type="match status" value="1"/>
</dbReference>
<keyword evidence="2" id="KW-1185">Reference proteome</keyword>
<dbReference type="SUPFAM" id="SSF110296">
    <property type="entry name" value="Oligoxyloglucan reducing end-specific cellobiohydrolase"/>
    <property type="match status" value="1"/>
</dbReference>
<dbReference type="EMBL" id="ML993604">
    <property type="protein sequence ID" value="KAF2164408.1"/>
    <property type="molecule type" value="Genomic_DNA"/>
</dbReference>
<dbReference type="RefSeq" id="XP_033665297.1">
    <property type="nucleotide sequence ID" value="XM_033817620.1"/>
</dbReference>
<dbReference type="PANTHER" id="PTHR38792:SF3">
    <property type="entry name" value="BNR_ASP-BOX REPEAT DOMAIN PROTEIN (AFU_ORTHOLOGUE AFUA_7G06430)-RELATED"/>
    <property type="match status" value="1"/>
</dbReference>
<dbReference type="Proteomes" id="UP000799537">
    <property type="component" value="Unassembled WGS sequence"/>
</dbReference>
<dbReference type="GeneID" id="54570892"/>
<keyword evidence="1" id="KW-0378">Hydrolase</keyword>
<organism evidence="1 2">
    <name type="scientific">Zasmidium cellare ATCC 36951</name>
    <dbReference type="NCBI Taxonomy" id="1080233"/>
    <lineage>
        <taxon>Eukaryota</taxon>
        <taxon>Fungi</taxon>
        <taxon>Dikarya</taxon>
        <taxon>Ascomycota</taxon>
        <taxon>Pezizomycotina</taxon>
        <taxon>Dothideomycetes</taxon>
        <taxon>Dothideomycetidae</taxon>
        <taxon>Mycosphaerellales</taxon>
        <taxon>Mycosphaerellaceae</taxon>
        <taxon>Zasmidium</taxon>
    </lineage>
</organism>
<evidence type="ECO:0000313" key="2">
    <source>
        <dbReference type="Proteomes" id="UP000799537"/>
    </source>
</evidence>
<sequence>MSRDVDCVIPIGGKTALPRGLYFWGQILRSPLEPRAPAPFSNFNDNTVFVPASNYTSWRTIYARTLQLADKSLIISWEDYDPVPGPQQYFPIYKSDDGGATWYNFTRVYDQVNGWGLRYQPYFYTLEQKLGAYPAGTILLSGVSTPSDLSQAYIELYASTDNAKTWKFVSHIAYGAGPETVTNGDKAVWEPFFYFYNGQLICYYSDQRDPAHAQKLVTVTTKDLKTWTSPVNAVAQPDYGDRPGMATVAYIKSTGKYIMTFEYCGGPSASGCPAYYKVASSPLGFGSVDPQPIISNDSSKLIPNGSPYVVWTPKPGATDGSGIIIMNGNSREEVFVNDDSAGVNGWRAVNVGQWSAYSRSLRIISSGGKNMLLLANGGNMGCNPCTNNFVAVGVVDIPS</sequence>
<gene>
    <name evidence="1" type="ORF">M409DRAFT_67943</name>
</gene>
<dbReference type="AlphaFoldDB" id="A0A6A6CE10"/>
<accession>A0A6A6CE10</accession>
<reference evidence="1" key="1">
    <citation type="journal article" date="2020" name="Stud. Mycol.">
        <title>101 Dothideomycetes genomes: a test case for predicting lifestyles and emergence of pathogens.</title>
        <authorList>
            <person name="Haridas S."/>
            <person name="Albert R."/>
            <person name="Binder M."/>
            <person name="Bloem J."/>
            <person name="Labutti K."/>
            <person name="Salamov A."/>
            <person name="Andreopoulos B."/>
            <person name="Baker S."/>
            <person name="Barry K."/>
            <person name="Bills G."/>
            <person name="Bluhm B."/>
            <person name="Cannon C."/>
            <person name="Castanera R."/>
            <person name="Culley D."/>
            <person name="Daum C."/>
            <person name="Ezra D."/>
            <person name="Gonzalez J."/>
            <person name="Henrissat B."/>
            <person name="Kuo A."/>
            <person name="Liang C."/>
            <person name="Lipzen A."/>
            <person name="Lutzoni F."/>
            <person name="Magnuson J."/>
            <person name="Mondo S."/>
            <person name="Nolan M."/>
            <person name="Ohm R."/>
            <person name="Pangilinan J."/>
            <person name="Park H.-J."/>
            <person name="Ramirez L."/>
            <person name="Alfaro M."/>
            <person name="Sun H."/>
            <person name="Tritt A."/>
            <person name="Yoshinaga Y."/>
            <person name="Zwiers L.-H."/>
            <person name="Turgeon B."/>
            <person name="Goodwin S."/>
            <person name="Spatafora J."/>
            <person name="Crous P."/>
            <person name="Grigoriev I."/>
        </authorList>
    </citation>
    <scope>NUCLEOTIDE SEQUENCE</scope>
    <source>
        <strain evidence="1">ATCC 36951</strain>
    </source>
</reference>
<proteinExistence type="predicted"/>
<protein>
    <submittedName>
        <fullName evidence="1">Glycoside hydrolase family 93 protein</fullName>
    </submittedName>
</protein>